<sequence length="62" mass="7256">MALFFNPGKREELYGPLLEITSAKKPAIYRQFTLIDFMTRFFGKELDGKSISCETVVTKWYE</sequence>
<gene>
    <name evidence="1" type="ORF">FH972_015011</name>
</gene>
<organism evidence="1 2">
    <name type="scientific">Carpinus fangiana</name>
    <dbReference type="NCBI Taxonomy" id="176857"/>
    <lineage>
        <taxon>Eukaryota</taxon>
        <taxon>Viridiplantae</taxon>
        <taxon>Streptophyta</taxon>
        <taxon>Embryophyta</taxon>
        <taxon>Tracheophyta</taxon>
        <taxon>Spermatophyta</taxon>
        <taxon>Magnoliopsida</taxon>
        <taxon>eudicotyledons</taxon>
        <taxon>Gunneridae</taxon>
        <taxon>Pentapetalae</taxon>
        <taxon>rosids</taxon>
        <taxon>fabids</taxon>
        <taxon>Fagales</taxon>
        <taxon>Betulaceae</taxon>
        <taxon>Carpinus</taxon>
    </lineage>
</organism>
<evidence type="ECO:0000313" key="1">
    <source>
        <dbReference type="EMBL" id="KAE8076354.1"/>
    </source>
</evidence>
<name>A0A5N6RCH4_9ROSI</name>
<evidence type="ECO:0000313" key="2">
    <source>
        <dbReference type="Proteomes" id="UP000327013"/>
    </source>
</evidence>
<accession>A0A5N6RCH4</accession>
<dbReference type="Proteomes" id="UP000327013">
    <property type="component" value="Chromosome 6"/>
</dbReference>
<reference evidence="1 2" key="1">
    <citation type="submission" date="2019-06" db="EMBL/GenBank/DDBJ databases">
        <title>A chromosomal-level reference genome of Carpinus fangiana (Coryloideae, Betulaceae).</title>
        <authorList>
            <person name="Yang X."/>
            <person name="Wang Z."/>
            <person name="Zhang L."/>
            <person name="Hao G."/>
            <person name="Liu J."/>
            <person name="Yang Y."/>
        </authorList>
    </citation>
    <scope>NUCLEOTIDE SEQUENCE [LARGE SCALE GENOMIC DNA]</scope>
    <source>
        <strain evidence="1">Cfa_2016G</strain>
        <tissue evidence="1">Leaf</tissue>
    </source>
</reference>
<proteinExistence type="predicted"/>
<dbReference type="EMBL" id="CM017326">
    <property type="protein sequence ID" value="KAE8076354.1"/>
    <property type="molecule type" value="Genomic_DNA"/>
</dbReference>
<dbReference type="OrthoDB" id="288590at2759"/>
<keyword evidence="2" id="KW-1185">Reference proteome</keyword>
<dbReference type="AlphaFoldDB" id="A0A5N6RCH4"/>
<protein>
    <submittedName>
        <fullName evidence="1">Uncharacterized protein</fullName>
    </submittedName>
</protein>